<name>A0A016SQY4_9BILA</name>
<feature type="region of interest" description="Disordered" evidence="1">
    <location>
        <begin position="40"/>
        <end position="68"/>
    </location>
</feature>
<accession>A0A016SQY4</accession>
<feature type="compositionally biased region" description="Polar residues" evidence="1">
    <location>
        <begin position="40"/>
        <end position="53"/>
    </location>
</feature>
<dbReference type="AlphaFoldDB" id="A0A016SQY4"/>
<reference evidence="3" key="1">
    <citation type="journal article" date="2015" name="Nat. Genet.">
        <title>The genome and transcriptome of the zoonotic hookworm Ancylostoma ceylanicum identify infection-specific gene families.</title>
        <authorList>
            <person name="Schwarz E.M."/>
            <person name="Hu Y."/>
            <person name="Antoshechkin I."/>
            <person name="Miller M.M."/>
            <person name="Sternberg P.W."/>
            <person name="Aroian R.V."/>
        </authorList>
    </citation>
    <scope>NUCLEOTIDE SEQUENCE</scope>
    <source>
        <strain evidence="3">HY135</strain>
    </source>
</reference>
<dbReference type="EMBL" id="JARK01001522">
    <property type="protein sequence ID" value="EYB93083.1"/>
    <property type="molecule type" value="Genomic_DNA"/>
</dbReference>
<sequence length="109" mass="12272">MPSYRPMGHDKSTFRMTQLLSLFKEWALLVIRKPSIVSQNHASRYSHGSQQSDYAHKPSKELRSQTRHDRYTWSNSASALYLSAPFGLLPMGTGSDLAGVLNDGTREDT</sequence>
<evidence type="ECO:0000313" key="3">
    <source>
        <dbReference type="Proteomes" id="UP000024635"/>
    </source>
</evidence>
<evidence type="ECO:0000256" key="1">
    <source>
        <dbReference type="SAM" id="MobiDB-lite"/>
    </source>
</evidence>
<protein>
    <submittedName>
        <fullName evidence="2">Uncharacterized protein</fullName>
    </submittedName>
</protein>
<organism evidence="2 3">
    <name type="scientific">Ancylostoma ceylanicum</name>
    <dbReference type="NCBI Taxonomy" id="53326"/>
    <lineage>
        <taxon>Eukaryota</taxon>
        <taxon>Metazoa</taxon>
        <taxon>Ecdysozoa</taxon>
        <taxon>Nematoda</taxon>
        <taxon>Chromadorea</taxon>
        <taxon>Rhabditida</taxon>
        <taxon>Rhabditina</taxon>
        <taxon>Rhabditomorpha</taxon>
        <taxon>Strongyloidea</taxon>
        <taxon>Ancylostomatidae</taxon>
        <taxon>Ancylostomatinae</taxon>
        <taxon>Ancylostoma</taxon>
    </lineage>
</organism>
<dbReference type="Proteomes" id="UP000024635">
    <property type="component" value="Unassembled WGS sequence"/>
</dbReference>
<feature type="compositionally biased region" description="Basic and acidic residues" evidence="1">
    <location>
        <begin position="54"/>
        <end position="68"/>
    </location>
</feature>
<comment type="caution">
    <text evidence="2">The sequence shown here is derived from an EMBL/GenBank/DDBJ whole genome shotgun (WGS) entry which is preliminary data.</text>
</comment>
<gene>
    <name evidence="2" type="primary">Acey_s0186.g1069</name>
    <name evidence="2" type="ORF">Y032_0186g1069</name>
</gene>
<keyword evidence="3" id="KW-1185">Reference proteome</keyword>
<evidence type="ECO:0000313" key="2">
    <source>
        <dbReference type="EMBL" id="EYB93083.1"/>
    </source>
</evidence>
<proteinExistence type="predicted"/>